<keyword evidence="1" id="KW-0812">Transmembrane</keyword>
<gene>
    <name evidence="2" type="ORF">HERILL_LOCUS12793</name>
</gene>
<organism evidence="2 3">
    <name type="scientific">Hermetia illucens</name>
    <name type="common">Black soldier fly</name>
    <dbReference type="NCBI Taxonomy" id="343691"/>
    <lineage>
        <taxon>Eukaryota</taxon>
        <taxon>Metazoa</taxon>
        <taxon>Ecdysozoa</taxon>
        <taxon>Arthropoda</taxon>
        <taxon>Hexapoda</taxon>
        <taxon>Insecta</taxon>
        <taxon>Pterygota</taxon>
        <taxon>Neoptera</taxon>
        <taxon>Endopterygota</taxon>
        <taxon>Diptera</taxon>
        <taxon>Brachycera</taxon>
        <taxon>Stratiomyomorpha</taxon>
        <taxon>Stratiomyidae</taxon>
        <taxon>Hermetiinae</taxon>
        <taxon>Hermetia</taxon>
    </lineage>
</organism>
<dbReference type="OrthoDB" id="7762401at2759"/>
<dbReference type="InterPro" id="IPR032007">
    <property type="entry name" value="DUF4791"/>
</dbReference>
<keyword evidence="1" id="KW-1133">Transmembrane helix</keyword>
<dbReference type="FunCoup" id="A0A7R8V011">
    <property type="interactions" value="5"/>
</dbReference>
<dbReference type="Pfam" id="PF16039">
    <property type="entry name" value="DUF4791"/>
    <property type="match status" value="1"/>
</dbReference>
<evidence type="ECO:0000313" key="2">
    <source>
        <dbReference type="EMBL" id="CAD7090301.1"/>
    </source>
</evidence>
<keyword evidence="1" id="KW-0472">Membrane</keyword>
<name>A0A7R8V011_HERIL</name>
<dbReference type="Proteomes" id="UP000594454">
    <property type="component" value="Chromosome 5"/>
</dbReference>
<feature type="transmembrane region" description="Helical" evidence="1">
    <location>
        <begin position="132"/>
        <end position="150"/>
    </location>
</feature>
<evidence type="ECO:0000256" key="1">
    <source>
        <dbReference type="SAM" id="Phobius"/>
    </source>
</evidence>
<protein>
    <submittedName>
        <fullName evidence="2">Uncharacterized protein</fullName>
    </submittedName>
</protein>
<accession>A0A7R8V011</accession>
<evidence type="ECO:0000313" key="3">
    <source>
        <dbReference type="Proteomes" id="UP000594454"/>
    </source>
</evidence>
<feature type="transmembrane region" description="Helical" evidence="1">
    <location>
        <begin position="49"/>
        <end position="66"/>
    </location>
</feature>
<feature type="transmembrane region" description="Helical" evidence="1">
    <location>
        <begin position="156"/>
        <end position="174"/>
    </location>
</feature>
<proteinExistence type="predicted"/>
<sequence length="217" mass="24499">MGRRIRMSDVPPSNPYLNPTSTLAYGILASTSAWSLYWVKDKDYRPCSVAMFSLMLAHAMIAVLRYGHPNSGKAVRIIYEKMTMICQYVMLPLVNMDIYLSTKMPRETAYMHVITIVLPALSHFMNERVNILMVDISAIANIASCLYLGYLEDNPWAMGLAAVAAMNHFIYSRIANHVSAPKQDLLAVGLSFFNLFSVQTLNSISSQRTLEFFPERK</sequence>
<keyword evidence="3" id="KW-1185">Reference proteome</keyword>
<dbReference type="InParanoid" id="A0A7R8V011"/>
<dbReference type="AlphaFoldDB" id="A0A7R8V011"/>
<dbReference type="OMA" id="MVAVRYK"/>
<dbReference type="EMBL" id="LR899013">
    <property type="protein sequence ID" value="CAD7090301.1"/>
    <property type="molecule type" value="Genomic_DNA"/>
</dbReference>
<reference evidence="2 3" key="1">
    <citation type="submission" date="2020-11" db="EMBL/GenBank/DDBJ databases">
        <authorList>
            <person name="Wallbank WR R."/>
            <person name="Pardo Diaz C."/>
            <person name="Kozak K."/>
            <person name="Martin S."/>
            <person name="Jiggins C."/>
            <person name="Moest M."/>
            <person name="Warren A I."/>
            <person name="Generalovic N T."/>
            <person name="Byers J.R.P. K."/>
            <person name="Montejo-Kovacevich G."/>
            <person name="Yen C E."/>
        </authorList>
    </citation>
    <scope>NUCLEOTIDE SEQUENCE [LARGE SCALE GENOMIC DNA]</scope>
</reference>
<feature type="transmembrane region" description="Helical" evidence="1">
    <location>
        <begin position="20"/>
        <end position="37"/>
    </location>
</feature>